<name>A0ABP8E6G8_9MICO</name>
<dbReference type="PANTHER" id="PTHR33392">
    <property type="entry name" value="POLYISOPRENYL-TEICHOIC ACID--PEPTIDOGLYCAN TEICHOIC ACID TRANSFERASE TAGU"/>
    <property type="match status" value="1"/>
</dbReference>
<feature type="transmembrane region" description="Helical" evidence="2">
    <location>
        <begin position="32"/>
        <end position="55"/>
    </location>
</feature>
<comment type="caution">
    <text evidence="4">The sequence shown here is derived from an EMBL/GenBank/DDBJ whole genome shotgun (WGS) entry which is preliminary data.</text>
</comment>
<gene>
    <name evidence="4" type="ORF">GCM10022256_34440</name>
</gene>
<protein>
    <recommendedName>
        <fullName evidence="3">LytR/CpsA/Psr regulator C-terminal domain-containing protein</fullName>
    </recommendedName>
</protein>
<keyword evidence="2" id="KW-0472">Membrane</keyword>
<feature type="domain" description="LytR/CpsA/Psr regulator C-terminal" evidence="3">
    <location>
        <begin position="110"/>
        <end position="197"/>
    </location>
</feature>
<proteinExistence type="predicted"/>
<dbReference type="Proteomes" id="UP001501594">
    <property type="component" value="Unassembled WGS sequence"/>
</dbReference>
<reference evidence="5" key="1">
    <citation type="journal article" date="2019" name="Int. J. Syst. Evol. Microbiol.">
        <title>The Global Catalogue of Microorganisms (GCM) 10K type strain sequencing project: providing services to taxonomists for standard genome sequencing and annotation.</title>
        <authorList>
            <consortium name="The Broad Institute Genomics Platform"/>
            <consortium name="The Broad Institute Genome Sequencing Center for Infectious Disease"/>
            <person name="Wu L."/>
            <person name="Ma J."/>
        </authorList>
    </citation>
    <scope>NUCLEOTIDE SEQUENCE [LARGE SCALE GENOMIC DNA]</scope>
    <source>
        <strain evidence="5">JCM 17442</strain>
    </source>
</reference>
<dbReference type="Gene3D" id="3.30.70.2390">
    <property type="match status" value="1"/>
</dbReference>
<keyword evidence="5" id="KW-1185">Reference proteome</keyword>
<dbReference type="EMBL" id="BAABAU010000007">
    <property type="protein sequence ID" value="GAA4267832.1"/>
    <property type="molecule type" value="Genomic_DNA"/>
</dbReference>
<feature type="region of interest" description="Disordered" evidence="1">
    <location>
        <begin position="64"/>
        <end position="105"/>
    </location>
</feature>
<evidence type="ECO:0000256" key="2">
    <source>
        <dbReference type="SAM" id="Phobius"/>
    </source>
</evidence>
<evidence type="ECO:0000259" key="3">
    <source>
        <dbReference type="Pfam" id="PF13399"/>
    </source>
</evidence>
<dbReference type="InterPro" id="IPR027381">
    <property type="entry name" value="LytR/CpsA/Psr_C"/>
</dbReference>
<dbReference type="RefSeq" id="WP_344798500.1">
    <property type="nucleotide sequence ID" value="NZ_BAABAU010000007.1"/>
</dbReference>
<sequence>MAKFPPDRFDGVPDSLLRVGAHRSGKPRHGGWIVFAWAALACGVLVGIGVGVLAVTNNSFQFTDPSSSAGAATTSPSGSSSSSGSSTPKSTPTPTTAPITDPSKIDPAKTTITVLNATSTAGLAANAGTALKNGGWTVGNEGNASSDVGTSVVYYDASATDNRAIALGIAQKLGITTVQQSASFPGATITVVLGSDYTSK</sequence>
<evidence type="ECO:0000313" key="4">
    <source>
        <dbReference type="EMBL" id="GAA4267832.1"/>
    </source>
</evidence>
<feature type="compositionally biased region" description="Low complexity" evidence="1">
    <location>
        <begin position="64"/>
        <end position="102"/>
    </location>
</feature>
<evidence type="ECO:0000256" key="1">
    <source>
        <dbReference type="SAM" id="MobiDB-lite"/>
    </source>
</evidence>
<dbReference type="InterPro" id="IPR050922">
    <property type="entry name" value="LytR/CpsA/Psr_CW_biosynth"/>
</dbReference>
<dbReference type="PANTHER" id="PTHR33392:SF6">
    <property type="entry name" value="POLYISOPRENYL-TEICHOIC ACID--PEPTIDOGLYCAN TEICHOIC ACID TRANSFERASE TAGU"/>
    <property type="match status" value="1"/>
</dbReference>
<keyword evidence="2" id="KW-0812">Transmembrane</keyword>
<organism evidence="4 5">
    <name type="scientific">Frondihabitans peucedani</name>
    <dbReference type="NCBI Taxonomy" id="598626"/>
    <lineage>
        <taxon>Bacteria</taxon>
        <taxon>Bacillati</taxon>
        <taxon>Actinomycetota</taxon>
        <taxon>Actinomycetes</taxon>
        <taxon>Micrococcales</taxon>
        <taxon>Microbacteriaceae</taxon>
        <taxon>Frondihabitans</taxon>
    </lineage>
</organism>
<dbReference type="Pfam" id="PF13399">
    <property type="entry name" value="LytR_C"/>
    <property type="match status" value="1"/>
</dbReference>
<keyword evidence="2" id="KW-1133">Transmembrane helix</keyword>
<accession>A0ABP8E6G8</accession>
<evidence type="ECO:0000313" key="5">
    <source>
        <dbReference type="Proteomes" id="UP001501594"/>
    </source>
</evidence>